<keyword evidence="2" id="KW-1185">Reference proteome</keyword>
<sequence>MPDITMHQGDRASIFIVNDPNLMGIDEVLALPSHCFADNMTSWQPHSTDSVPALDAADAAYDHYGEAFEDFVDNAVSDVLGSPLAMPLEFWNVSADHLDTCPDFRDDSWVASALDLFLPATPGSMSILRVQTQNGLRSTKIPKQVIDKLMPKATRQLTIHCREPLGSQSNPFDLTDEAASPYSPFLFEPAVVLEDKYLGKSSRKRKASAISSDLIQEGESPGPRRETVFIRLQEIALKEGKTHGPEFRWKKRSKRWHCNSEESDTIERVLELGQYERLHMVIRPGGVEYAVPLEWAADKNHFEGEDARCRKIYVSVHEIKRMYEDPLALGRQFRGLRSIARCT</sequence>
<reference evidence="1 2" key="1">
    <citation type="journal article" date="2018" name="Mycol. Prog.">
        <title>Coniella lustricola, a new species from submerged detritus.</title>
        <authorList>
            <person name="Raudabaugh D.B."/>
            <person name="Iturriaga T."/>
            <person name="Carver A."/>
            <person name="Mondo S."/>
            <person name="Pangilinan J."/>
            <person name="Lipzen A."/>
            <person name="He G."/>
            <person name="Amirebrahimi M."/>
            <person name="Grigoriev I.V."/>
            <person name="Miller A.N."/>
        </authorList>
    </citation>
    <scope>NUCLEOTIDE SEQUENCE [LARGE SCALE GENOMIC DNA]</scope>
    <source>
        <strain evidence="1 2">B22-T-1</strain>
    </source>
</reference>
<name>A0A2T3A7W2_9PEZI</name>
<protein>
    <submittedName>
        <fullName evidence="1">Uncharacterized protein</fullName>
    </submittedName>
</protein>
<dbReference type="InParanoid" id="A0A2T3A7W2"/>
<proteinExistence type="predicted"/>
<gene>
    <name evidence="1" type="ORF">BD289DRAFT_453377</name>
</gene>
<dbReference type="EMBL" id="KZ678444">
    <property type="protein sequence ID" value="PSR84393.1"/>
    <property type="molecule type" value="Genomic_DNA"/>
</dbReference>
<accession>A0A2T3A7W2</accession>
<dbReference type="Proteomes" id="UP000241462">
    <property type="component" value="Unassembled WGS sequence"/>
</dbReference>
<dbReference type="AlphaFoldDB" id="A0A2T3A7W2"/>
<evidence type="ECO:0000313" key="2">
    <source>
        <dbReference type="Proteomes" id="UP000241462"/>
    </source>
</evidence>
<evidence type="ECO:0000313" key="1">
    <source>
        <dbReference type="EMBL" id="PSR84393.1"/>
    </source>
</evidence>
<organism evidence="1 2">
    <name type="scientific">Coniella lustricola</name>
    <dbReference type="NCBI Taxonomy" id="2025994"/>
    <lineage>
        <taxon>Eukaryota</taxon>
        <taxon>Fungi</taxon>
        <taxon>Dikarya</taxon>
        <taxon>Ascomycota</taxon>
        <taxon>Pezizomycotina</taxon>
        <taxon>Sordariomycetes</taxon>
        <taxon>Sordariomycetidae</taxon>
        <taxon>Diaporthales</taxon>
        <taxon>Schizoparmaceae</taxon>
        <taxon>Coniella</taxon>
    </lineage>
</organism>